<keyword evidence="3" id="KW-1185">Reference proteome</keyword>
<dbReference type="AlphaFoldDB" id="A0A1B2J9D9"/>
<proteinExistence type="predicted"/>
<dbReference type="Gene3D" id="3.40.140.10">
    <property type="entry name" value="Cytidine Deaminase, domain 2"/>
    <property type="match status" value="1"/>
</dbReference>
<dbReference type="OrthoDB" id="25498at2759"/>
<dbReference type="EMBL" id="CP014584">
    <property type="protein sequence ID" value="ANZ74664.1"/>
    <property type="molecule type" value="Genomic_DNA"/>
</dbReference>
<evidence type="ECO:0000313" key="2">
    <source>
        <dbReference type="EMBL" id="ANZ74664.1"/>
    </source>
</evidence>
<feature type="domain" description="JAB1/MPN/MOV34 metalloenzyme" evidence="1">
    <location>
        <begin position="2"/>
        <end position="105"/>
    </location>
</feature>
<protein>
    <submittedName>
        <fullName evidence="2">BA75_00546T0</fullName>
    </submittedName>
</protein>
<accession>A0A1B2J9D9</accession>
<reference evidence="2 3" key="1">
    <citation type="submission" date="2016-02" db="EMBL/GenBank/DDBJ databases">
        <title>Comparative genomic and transcriptomic foundation for Pichia pastoris.</title>
        <authorList>
            <person name="Love K.R."/>
            <person name="Shah K.A."/>
            <person name="Whittaker C.A."/>
            <person name="Wu J."/>
            <person name="Bartlett M.C."/>
            <person name="Ma D."/>
            <person name="Leeson R.L."/>
            <person name="Priest M."/>
            <person name="Young S.K."/>
            <person name="Love J.C."/>
        </authorList>
    </citation>
    <scope>NUCLEOTIDE SEQUENCE [LARGE SCALE GENOMIC DNA]</scope>
    <source>
        <strain evidence="2 3">ATCC 28485</strain>
    </source>
</reference>
<dbReference type="Proteomes" id="UP000094565">
    <property type="component" value="Chromosome 1"/>
</dbReference>
<evidence type="ECO:0000313" key="3">
    <source>
        <dbReference type="Proteomes" id="UP000094565"/>
    </source>
</evidence>
<sequence length="289" mass="33608">MSVILHPLALLSIIDEFQRRGRNNDSIIFGGLLGKHDESTNQISVVNSFVIPLIDNQFLNKEYLRDMLLKFSIINSNFGFVGYYHVQSLNGTQTQQYDLNAINLVCQDDNRPSSFVHWIITDPKEFKAFSMYYLNDSIIQLVNSNIQHYISKPLPYEFKNLLSEKIAIDTIIKQSRLEKDLSTNNSLKKLNNSYIDIHSSLNVLYKSVNRLIHYLKKCSKSDVSVNYDTIQEINTVILKIERLKLIPQVKEEFDLVTLSLLVDNLDQMDHLLYLRKQVEQYKLSESMYS</sequence>
<dbReference type="PANTHER" id="PTHR10540">
    <property type="entry name" value="EUKARYOTIC TRANSLATION INITIATION FACTOR 3 SUBUNIT F-RELATED"/>
    <property type="match status" value="1"/>
</dbReference>
<dbReference type="InterPro" id="IPR000555">
    <property type="entry name" value="JAMM/MPN+_dom"/>
</dbReference>
<organism evidence="2 3">
    <name type="scientific">Komagataella pastoris</name>
    <name type="common">Yeast</name>
    <name type="synonym">Pichia pastoris</name>
    <dbReference type="NCBI Taxonomy" id="4922"/>
    <lineage>
        <taxon>Eukaryota</taxon>
        <taxon>Fungi</taxon>
        <taxon>Dikarya</taxon>
        <taxon>Ascomycota</taxon>
        <taxon>Saccharomycotina</taxon>
        <taxon>Pichiomycetes</taxon>
        <taxon>Pichiales</taxon>
        <taxon>Pichiaceae</taxon>
        <taxon>Komagataella</taxon>
    </lineage>
</organism>
<evidence type="ECO:0000259" key="1">
    <source>
        <dbReference type="Pfam" id="PF01398"/>
    </source>
</evidence>
<gene>
    <name evidence="2" type="ORF">ATY40_BA7500546</name>
</gene>
<dbReference type="GO" id="GO:0008237">
    <property type="term" value="F:metallopeptidase activity"/>
    <property type="evidence" value="ECO:0007669"/>
    <property type="project" value="InterPro"/>
</dbReference>
<dbReference type="Pfam" id="PF01398">
    <property type="entry name" value="JAB"/>
    <property type="match status" value="1"/>
</dbReference>
<name>A0A1B2J9D9_PICPA</name>